<feature type="transmembrane region" description="Helical" evidence="5">
    <location>
        <begin position="78"/>
        <end position="94"/>
    </location>
</feature>
<dbReference type="STRING" id="1230097.A0A423VR01"/>
<evidence type="ECO:0000256" key="2">
    <source>
        <dbReference type="ARBA" id="ARBA00022692"/>
    </source>
</evidence>
<dbReference type="InterPro" id="IPR007568">
    <property type="entry name" value="RTA1"/>
</dbReference>
<accession>A0A423VR01</accession>
<dbReference type="Proteomes" id="UP000285146">
    <property type="component" value="Unassembled WGS sequence"/>
</dbReference>
<keyword evidence="2 5" id="KW-0812">Transmembrane</keyword>
<dbReference type="PANTHER" id="PTHR31465:SF11">
    <property type="entry name" value="DOMAIN PROTEIN, PUTATIVE (AFU_ORTHOLOGUE AFUA_3G10770)-RELATED"/>
    <property type="match status" value="1"/>
</dbReference>
<protein>
    <recommendedName>
        <fullName evidence="8">RTA1 domain protein</fullName>
    </recommendedName>
</protein>
<feature type="transmembrane region" description="Helical" evidence="5">
    <location>
        <begin position="268"/>
        <end position="286"/>
    </location>
</feature>
<keyword evidence="4 5" id="KW-0472">Membrane</keyword>
<feature type="transmembrane region" description="Helical" evidence="5">
    <location>
        <begin position="148"/>
        <end position="167"/>
    </location>
</feature>
<evidence type="ECO:0000256" key="5">
    <source>
        <dbReference type="SAM" id="Phobius"/>
    </source>
</evidence>
<evidence type="ECO:0000256" key="1">
    <source>
        <dbReference type="ARBA" id="ARBA00004141"/>
    </source>
</evidence>
<sequence length="335" mass="35844">MSASDGTGSGVAGTTNMTVPDLQAFKKEMGMGCHAYQTQYTPAYGYVPSLAAGIVFVVLFGIPLLYHVFQSCRVRKSTSILLSLGAVTEVIGWASRVYASKCPYNTNAFLAQEVTLIIAPVFFSAALYVLLGLLILDLGRASSFLSAKWYTLIFCSADLVSLIVQAVGGAMASTAETDDQQTRGTHIMVAGIAFQLGTMTLFGGMLADFTRRIWGTRLGLRELITPRLKVIVGAIFVSFLMIYIRSIYRTIELAQGWDGYLITHQGYFIGLDAAIMVVAVAVFIPVDPAVLMGKPGHGHGHAEAFGAKQVSGLDASDGEAGIPMGSYDRVETGHQ</sequence>
<dbReference type="FunCoup" id="A0A423VR01">
    <property type="interactions" value="29"/>
</dbReference>
<dbReference type="InParanoid" id="A0A423VR01"/>
<keyword evidence="3 5" id="KW-1133">Transmembrane helix</keyword>
<evidence type="ECO:0000256" key="3">
    <source>
        <dbReference type="ARBA" id="ARBA00022989"/>
    </source>
</evidence>
<feature type="transmembrane region" description="Helical" evidence="5">
    <location>
        <begin position="114"/>
        <end position="136"/>
    </location>
</feature>
<dbReference type="GO" id="GO:0005886">
    <property type="term" value="C:plasma membrane"/>
    <property type="evidence" value="ECO:0007669"/>
    <property type="project" value="TreeGrafter"/>
</dbReference>
<keyword evidence="7" id="KW-1185">Reference proteome</keyword>
<gene>
    <name evidence="6" type="ORF">VPNG_09613</name>
</gene>
<feature type="transmembrane region" description="Helical" evidence="5">
    <location>
        <begin position="187"/>
        <end position="207"/>
    </location>
</feature>
<feature type="transmembrane region" description="Helical" evidence="5">
    <location>
        <begin position="228"/>
        <end position="248"/>
    </location>
</feature>
<dbReference type="EMBL" id="LKEB01000080">
    <property type="protein sequence ID" value="ROV93439.1"/>
    <property type="molecule type" value="Genomic_DNA"/>
</dbReference>
<dbReference type="AlphaFoldDB" id="A0A423VR01"/>
<dbReference type="Pfam" id="PF04479">
    <property type="entry name" value="RTA1"/>
    <property type="match status" value="1"/>
</dbReference>
<evidence type="ECO:0000313" key="6">
    <source>
        <dbReference type="EMBL" id="ROV93439.1"/>
    </source>
</evidence>
<dbReference type="OrthoDB" id="4521223at2759"/>
<comment type="caution">
    <text evidence="6">The sequence shown here is derived from an EMBL/GenBank/DDBJ whole genome shotgun (WGS) entry which is preliminary data.</text>
</comment>
<reference evidence="6 7" key="1">
    <citation type="submission" date="2015-09" db="EMBL/GenBank/DDBJ databases">
        <title>Host preference determinants of Valsa canker pathogens revealed by comparative genomics.</title>
        <authorList>
            <person name="Yin Z."/>
            <person name="Huang L."/>
        </authorList>
    </citation>
    <scope>NUCLEOTIDE SEQUENCE [LARGE SCALE GENOMIC DNA]</scope>
    <source>
        <strain evidence="6 7">SXYLt</strain>
    </source>
</reference>
<evidence type="ECO:0008006" key="8">
    <source>
        <dbReference type="Google" id="ProtNLM"/>
    </source>
</evidence>
<proteinExistence type="predicted"/>
<name>A0A423VR01_9PEZI</name>
<organism evidence="6 7">
    <name type="scientific">Cytospora leucostoma</name>
    <dbReference type="NCBI Taxonomy" id="1230097"/>
    <lineage>
        <taxon>Eukaryota</taxon>
        <taxon>Fungi</taxon>
        <taxon>Dikarya</taxon>
        <taxon>Ascomycota</taxon>
        <taxon>Pezizomycotina</taxon>
        <taxon>Sordariomycetes</taxon>
        <taxon>Sordariomycetidae</taxon>
        <taxon>Diaporthales</taxon>
        <taxon>Cytosporaceae</taxon>
        <taxon>Cytospora</taxon>
    </lineage>
</organism>
<dbReference type="GO" id="GO:0000324">
    <property type="term" value="C:fungal-type vacuole"/>
    <property type="evidence" value="ECO:0007669"/>
    <property type="project" value="TreeGrafter"/>
</dbReference>
<comment type="subcellular location">
    <subcellularLocation>
        <location evidence="1">Membrane</location>
        <topology evidence="1">Multi-pass membrane protein</topology>
    </subcellularLocation>
</comment>
<evidence type="ECO:0000256" key="4">
    <source>
        <dbReference type="ARBA" id="ARBA00023136"/>
    </source>
</evidence>
<evidence type="ECO:0000313" key="7">
    <source>
        <dbReference type="Proteomes" id="UP000285146"/>
    </source>
</evidence>
<feature type="transmembrane region" description="Helical" evidence="5">
    <location>
        <begin position="46"/>
        <end position="66"/>
    </location>
</feature>
<dbReference type="PANTHER" id="PTHR31465">
    <property type="entry name" value="PROTEIN RTA1-RELATED"/>
    <property type="match status" value="1"/>
</dbReference>